<evidence type="ECO:0000313" key="2">
    <source>
        <dbReference type="Proteomes" id="UP000596827"/>
    </source>
</evidence>
<evidence type="ECO:0000313" key="1">
    <source>
        <dbReference type="EMBL" id="MBC5767013.1"/>
    </source>
</evidence>
<reference evidence="1" key="1">
    <citation type="submission" date="2020-08" db="EMBL/GenBank/DDBJ databases">
        <title>Ramlibacter sp. GTP1 16S ribosomal RNA gene genome sequencing and assembly.</title>
        <authorList>
            <person name="Kang M."/>
        </authorList>
    </citation>
    <scope>NUCLEOTIDE SEQUENCE</scope>
    <source>
        <strain evidence="1">GTP1</strain>
    </source>
</reference>
<dbReference type="Proteomes" id="UP000596827">
    <property type="component" value="Unassembled WGS sequence"/>
</dbReference>
<gene>
    <name evidence="1" type="ORF">H8R02_21285</name>
</gene>
<dbReference type="RefSeq" id="WP_187083493.1">
    <property type="nucleotide sequence ID" value="NZ_JACORU010000008.1"/>
</dbReference>
<sequence>MEETPNTVEAWKNADALARAAESRLKDAWEAHANGGPPPTESLMNEVKALREAANEKLSAAMARMGSTGHAR</sequence>
<proteinExistence type="predicted"/>
<dbReference type="AlphaFoldDB" id="A0A923MAU0"/>
<name>A0A923MAU0_9BURK</name>
<dbReference type="EMBL" id="JACORU010000008">
    <property type="protein sequence ID" value="MBC5767013.1"/>
    <property type="molecule type" value="Genomic_DNA"/>
</dbReference>
<organism evidence="1 2">
    <name type="scientific">Ramlibacter albus</name>
    <dbReference type="NCBI Taxonomy" id="2079448"/>
    <lineage>
        <taxon>Bacteria</taxon>
        <taxon>Pseudomonadati</taxon>
        <taxon>Pseudomonadota</taxon>
        <taxon>Betaproteobacteria</taxon>
        <taxon>Burkholderiales</taxon>
        <taxon>Comamonadaceae</taxon>
        <taxon>Ramlibacter</taxon>
    </lineage>
</organism>
<keyword evidence="2" id="KW-1185">Reference proteome</keyword>
<comment type="caution">
    <text evidence="1">The sequence shown here is derived from an EMBL/GenBank/DDBJ whole genome shotgun (WGS) entry which is preliminary data.</text>
</comment>
<accession>A0A923MAU0</accession>
<protein>
    <submittedName>
        <fullName evidence="1">Uncharacterized protein</fullName>
    </submittedName>
</protein>